<proteinExistence type="predicted"/>
<sequence length="224" mass="25612">MHFYPHHIGDFQRDTASLSDSDTMAYLRLIWLYYDTELPLPADAKKLAFKIGSNPDSVQIILDTFFTKEQDFYRHKRCDEVLNEIYDKSDKARLAAEARWAKHKLAMQMQCDGNADASKNNADAPKIDATHNPKPKTQINKDIRPLDVDISIWEDFVKLRKAKDAPITETALKKITSEVAKANWSLNDALTEMCSRGWTGFKADWVMKTQDSKPAFDGRLRGAK</sequence>
<evidence type="ECO:0000256" key="1">
    <source>
        <dbReference type="SAM" id="MobiDB-lite"/>
    </source>
</evidence>
<evidence type="ECO:0000313" key="2">
    <source>
        <dbReference type="EMBL" id="CAB4140238.1"/>
    </source>
</evidence>
<feature type="region of interest" description="Disordered" evidence="1">
    <location>
        <begin position="116"/>
        <end position="139"/>
    </location>
</feature>
<name>A0A6J5NHQ2_9CAUD</name>
<accession>A0A6J5NHQ2</accession>
<dbReference type="EMBL" id="LR796382">
    <property type="protein sequence ID" value="CAB4140238.1"/>
    <property type="molecule type" value="Genomic_DNA"/>
</dbReference>
<gene>
    <name evidence="2" type="ORF">UFOVP409_21</name>
    <name evidence="3" type="ORF">UFOVP684_14</name>
</gene>
<evidence type="ECO:0008006" key="4">
    <source>
        <dbReference type="Google" id="ProtNLM"/>
    </source>
</evidence>
<evidence type="ECO:0000313" key="3">
    <source>
        <dbReference type="EMBL" id="CAB4157296.1"/>
    </source>
</evidence>
<reference evidence="3" key="1">
    <citation type="submission" date="2020-04" db="EMBL/GenBank/DDBJ databases">
        <authorList>
            <person name="Chiriac C."/>
            <person name="Salcher M."/>
            <person name="Ghai R."/>
            <person name="Kavagutti S V."/>
        </authorList>
    </citation>
    <scope>NUCLEOTIDE SEQUENCE</scope>
</reference>
<dbReference type="InterPro" id="IPR010781">
    <property type="entry name" value="DUF1376"/>
</dbReference>
<dbReference type="Pfam" id="PF07120">
    <property type="entry name" value="DUF1376"/>
    <property type="match status" value="1"/>
</dbReference>
<protein>
    <recommendedName>
        <fullName evidence="4">DUF1376 domain-containing protein</fullName>
    </recommendedName>
</protein>
<dbReference type="EMBL" id="LR796652">
    <property type="protein sequence ID" value="CAB4157296.1"/>
    <property type="molecule type" value="Genomic_DNA"/>
</dbReference>
<organism evidence="3">
    <name type="scientific">uncultured Caudovirales phage</name>
    <dbReference type="NCBI Taxonomy" id="2100421"/>
    <lineage>
        <taxon>Viruses</taxon>
        <taxon>Duplodnaviria</taxon>
        <taxon>Heunggongvirae</taxon>
        <taxon>Uroviricota</taxon>
        <taxon>Caudoviricetes</taxon>
        <taxon>Peduoviridae</taxon>
        <taxon>Maltschvirus</taxon>
        <taxon>Maltschvirus maltsch</taxon>
    </lineage>
</organism>